<proteinExistence type="predicted"/>
<evidence type="ECO:0000256" key="7">
    <source>
        <dbReference type="ARBA" id="ARBA00023237"/>
    </source>
</evidence>
<comment type="caution">
    <text evidence="10">The sequence shown here is derived from an EMBL/GenBank/DDBJ whole genome shotgun (WGS) entry which is preliminary data.</text>
</comment>
<dbReference type="SUPFAM" id="SSF56935">
    <property type="entry name" value="Porins"/>
    <property type="match status" value="1"/>
</dbReference>
<dbReference type="InterPro" id="IPR008969">
    <property type="entry name" value="CarboxyPept-like_regulatory"/>
</dbReference>
<keyword evidence="4" id="KW-0812">Transmembrane</keyword>
<dbReference type="GO" id="GO:0009279">
    <property type="term" value="C:cell outer membrane"/>
    <property type="evidence" value="ECO:0007669"/>
    <property type="project" value="UniProtKB-SubCell"/>
</dbReference>
<evidence type="ECO:0000256" key="1">
    <source>
        <dbReference type="ARBA" id="ARBA00004571"/>
    </source>
</evidence>
<evidence type="ECO:0000256" key="4">
    <source>
        <dbReference type="ARBA" id="ARBA00022692"/>
    </source>
</evidence>
<gene>
    <name evidence="10" type="ORF">P0M35_10780</name>
</gene>
<evidence type="ECO:0000256" key="2">
    <source>
        <dbReference type="ARBA" id="ARBA00022448"/>
    </source>
</evidence>
<protein>
    <submittedName>
        <fullName evidence="10">TonB-dependent receptor</fullName>
    </submittedName>
</protein>
<dbReference type="InterPro" id="IPR037066">
    <property type="entry name" value="Plug_dom_sf"/>
</dbReference>
<dbReference type="InterPro" id="IPR039426">
    <property type="entry name" value="TonB-dep_rcpt-like"/>
</dbReference>
<keyword evidence="6" id="KW-0472">Membrane</keyword>
<organism evidence="10 11">
    <name type="scientific">Stygiobacter electus</name>
    <dbReference type="NCBI Taxonomy" id="3032292"/>
    <lineage>
        <taxon>Bacteria</taxon>
        <taxon>Pseudomonadati</taxon>
        <taxon>Ignavibacteriota</taxon>
        <taxon>Ignavibacteria</taxon>
        <taxon>Ignavibacteriales</taxon>
        <taxon>Melioribacteraceae</taxon>
        <taxon>Stygiobacter</taxon>
    </lineage>
</organism>
<dbReference type="RefSeq" id="WP_321536407.1">
    <property type="nucleotide sequence ID" value="NZ_JARGDL010000016.1"/>
</dbReference>
<evidence type="ECO:0000256" key="6">
    <source>
        <dbReference type="ARBA" id="ARBA00023136"/>
    </source>
</evidence>
<dbReference type="InterPro" id="IPR036942">
    <property type="entry name" value="Beta-barrel_TonB_sf"/>
</dbReference>
<accession>A0AAE3NYZ3</accession>
<keyword evidence="3" id="KW-1134">Transmembrane beta strand</keyword>
<feature type="chain" id="PRO_5042030048" evidence="8">
    <location>
        <begin position="19"/>
        <end position="875"/>
    </location>
</feature>
<name>A0AAE3NYZ3_9BACT</name>
<dbReference type="GO" id="GO:0015344">
    <property type="term" value="F:siderophore uptake transmembrane transporter activity"/>
    <property type="evidence" value="ECO:0007669"/>
    <property type="project" value="TreeGrafter"/>
</dbReference>
<evidence type="ECO:0000256" key="3">
    <source>
        <dbReference type="ARBA" id="ARBA00022452"/>
    </source>
</evidence>
<dbReference type="Gene3D" id="2.40.170.20">
    <property type="entry name" value="TonB-dependent receptor, beta-barrel domain"/>
    <property type="match status" value="1"/>
</dbReference>
<keyword evidence="5 8" id="KW-0732">Signal</keyword>
<keyword evidence="10" id="KW-0675">Receptor</keyword>
<feature type="domain" description="TonB-dependent receptor plug" evidence="9">
    <location>
        <begin position="115"/>
        <end position="224"/>
    </location>
</feature>
<dbReference type="PANTHER" id="PTHR30069:SF29">
    <property type="entry name" value="HEMOGLOBIN AND HEMOGLOBIN-HAPTOGLOBIN-BINDING PROTEIN 1-RELATED"/>
    <property type="match status" value="1"/>
</dbReference>
<dbReference type="Pfam" id="PF07715">
    <property type="entry name" value="Plug"/>
    <property type="match status" value="1"/>
</dbReference>
<dbReference type="InterPro" id="IPR012910">
    <property type="entry name" value="Plug_dom"/>
</dbReference>
<feature type="signal peptide" evidence="8">
    <location>
        <begin position="1"/>
        <end position="18"/>
    </location>
</feature>
<evidence type="ECO:0000256" key="5">
    <source>
        <dbReference type="ARBA" id="ARBA00022729"/>
    </source>
</evidence>
<reference evidence="10" key="1">
    <citation type="submission" date="2023-03" db="EMBL/GenBank/DDBJ databases">
        <title>Stygiobacter electus gen. nov., sp. nov., facultatively anaerobic thermotolerant bacterium of the class Ignavibacteria from a well of Yessentuki mineral water deposit.</title>
        <authorList>
            <person name="Podosokorskaya O.A."/>
            <person name="Elcheninov A.G."/>
            <person name="Petrova N.F."/>
            <person name="Zavarzina D.G."/>
            <person name="Kublanov I.V."/>
            <person name="Merkel A.Y."/>
        </authorList>
    </citation>
    <scope>NUCLEOTIDE SEQUENCE</scope>
    <source>
        <strain evidence="10">09-Me</strain>
    </source>
</reference>
<dbReference type="SUPFAM" id="SSF49464">
    <property type="entry name" value="Carboxypeptidase regulatory domain-like"/>
    <property type="match status" value="1"/>
</dbReference>
<dbReference type="AlphaFoldDB" id="A0AAE3NYZ3"/>
<dbReference type="PANTHER" id="PTHR30069">
    <property type="entry name" value="TONB-DEPENDENT OUTER MEMBRANE RECEPTOR"/>
    <property type="match status" value="1"/>
</dbReference>
<dbReference type="Proteomes" id="UP001221302">
    <property type="component" value="Unassembled WGS sequence"/>
</dbReference>
<keyword evidence="2" id="KW-0813">Transport</keyword>
<evidence type="ECO:0000313" key="11">
    <source>
        <dbReference type="Proteomes" id="UP001221302"/>
    </source>
</evidence>
<evidence type="ECO:0000259" key="9">
    <source>
        <dbReference type="Pfam" id="PF07715"/>
    </source>
</evidence>
<dbReference type="EMBL" id="JARGDL010000016">
    <property type="protein sequence ID" value="MDF1612636.1"/>
    <property type="molecule type" value="Genomic_DNA"/>
</dbReference>
<dbReference type="Gene3D" id="2.60.40.1120">
    <property type="entry name" value="Carboxypeptidase-like, regulatory domain"/>
    <property type="match status" value="1"/>
</dbReference>
<comment type="subcellular location">
    <subcellularLocation>
        <location evidence="1">Cell outer membrane</location>
        <topology evidence="1">Multi-pass membrane protein</topology>
    </subcellularLocation>
</comment>
<evidence type="ECO:0000313" key="10">
    <source>
        <dbReference type="EMBL" id="MDF1612636.1"/>
    </source>
</evidence>
<sequence length="875" mass="98213">MKKSLMILLVLFSNFIIAQSFKITGTVSDASNGEKLFGATVMIKDLSLGATTDMNGNYAIENLKAGVYELTVSYIGYTSKTKNISVDKNVTVNFLLEPTSVLLSETVVKSTKAVLRETPVAFSEVKGADLEFKLASRDIPQELATTPSVYSSASGGGAGDATLYVRGFSQRNVAVMVNGVPVNDMENKWVYWSNWAGLGDVLEDSQIQRGIGASPYSVNAVGGVLNMVTKGIASETEYIKLKSEFGSNNLVKGSIAFHQKLSNNFAVTALLSKKNWDGYAVGTYNREFTYFFAVGGVFGDHSIELRGVGSPQEHGQRPFSYARLTAADWDKYGRNFNYAMGRLNGGWINEAVNKFHKPQFNIDWNWQISNHSILSTIVYYSMGRGYGSGTLGPFAPAITKQQDSVYQNYRDYDKVYSINSTSIDKNYSQTLHRATSTVLRNSVNNHDWYGLLSTFKTRLSPELTLNTGIDGRYYKGIHYQEIRDLVGGDYYVDFKDVNGISVDPITKKTLGKMVKVGEKVNYYNDFYVRQYGGFGQLEYKSGNISTFVNVSASSQGAKRLDYFLYKNNDPKRETDWQNFFGYTGKTGLNYNLDENNQAFFNLGYFSSAPMVNNIFANNTNLVSKNAKNEKVLGLELGYVLSSKNVLVRANGFYTKWKDRAITISYSDIDPTSGDPVTKYANVSGSDQLHSGFEFEYVFKIIRNLELKGAASYVVGKYLNDVEALISPENNPTAIKKVNLYVKDLYVSEFPQQQANIQINYRLNLMRGLNVFINPVYKFEGKNFASFNPDNRTNPNDRNQSWAIPTVNLVDLHIGFTWYISDFILKKANLNFHIFNLLNNKNYILDALDGTGHIATTAKFFYGRERWYNLQFAFTF</sequence>
<keyword evidence="7" id="KW-0998">Cell outer membrane</keyword>
<dbReference type="Pfam" id="PF13715">
    <property type="entry name" value="CarbopepD_reg_2"/>
    <property type="match status" value="1"/>
</dbReference>
<dbReference type="Gene3D" id="2.170.130.10">
    <property type="entry name" value="TonB-dependent receptor, plug domain"/>
    <property type="match status" value="1"/>
</dbReference>
<evidence type="ECO:0000256" key="8">
    <source>
        <dbReference type="SAM" id="SignalP"/>
    </source>
</evidence>
<dbReference type="GO" id="GO:0044718">
    <property type="term" value="P:siderophore transmembrane transport"/>
    <property type="evidence" value="ECO:0007669"/>
    <property type="project" value="TreeGrafter"/>
</dbReference>
<keyword evidence="11" id="KW-1185">Reference proteome</keyword>